<evidence type="ECO:0000313" key="2">
    <source>
        <dbReference type="EMBL" id="EGQ77780.1"/>
    </source>
</evidence>
<evidence type="ECO:0000313" key="3">
    <source>
        <dbReference type="Proteomes" id="UP000004982"/>
    </source>
</evidence>
<proteinExistence type="predicted"/>
<dbReference type="EC" id="2.1.-.-" evidence="2"/>
<feature type="region of interest" description="Disordered" evidence="1">
    <location>
        <begin position="40"/>
        <end position="61"/>
    </location>
</feature>
<dbReference type="GO" id="GO:0032259">
    <property type="term" value="P:methylation"/>
    <property type="evidence" value="ECO:0007669"/>
    <property type="project" value="UniProtKB-KW"/>
</dbReference>
<keyword evidence="2" id="KW-0808">Transferase</keyword>
<dbReference type="EMBL" id="AFQE01000035">
    <property type="protein sequence ID" value="EGQ77780.1"/>
    <property type="molecule type" value="Genomic_DNA"/>
</dbReference>
<dbReference type="AlphaFoldDB" id="A0AA36UL01"/>
<name>A0AA36UL01_9NEIS</name>
<protein>
    <submittedName>
        <fullName evidence="2">Methyltransferase GidB</fullName>
        <ecNumber evidence="2">2.1.-.-</ecNumber>
    </submittedName>
</protein>
<organism evidence="2 3">
    <name type="scientific">Neisseria macacae ATCC 33926</name>
    <dbReference type="NCBI Taxonomy" id="997348"/>
    <lineage>
        <taxon>Bacteria</taxon>
        <taxon>Pseudomonadati</taxon>
        <taxon>Pseudomonadota</taxon>
        <taxon>Betaproteobacteria</taxon>
        <taxon>Neisseriales</taxon>
        <taxon>Neisseriaceae</taxon>
        <taxon>Neisseria</taxon>
    </lineage>
</organism>
<gene>
    <name evidence="2" type="ORF">HMPREF9418_0726</name>
</gene>
<reference evidence="2 3" key="1">
    <citation type="submission" date="2011-05" db="EMBL/GenBank/DDBJ databases">
        <authorList>
            <person name="Muzny D."/>
            <person name="Qin X."/>
            <person name="Deng J."/>
            <person name="Jiang H."/>
            <person name="Liu Y."/>
            <person name="Qu J."/>
            <person name="Song X.-Z."/>
            <person name="Zhang L."/>
            <person name="Thornton R."/>
            <person name="Coyle M."/>
            <person name="Francisco L."/>
            <person name="Jackson L."/>
            <person name="Javaid M."/>
            <person name="Korchina V."/>
            <person name="Kovar C."/>
            <person name="Mata R."/>
            <person name="Mathew T."/>
            <person name="Ngo R."/>
            <person name="Nguyen L."/>
            <person name="Nguyen N."/>
            <person name="Okwuonu G."/>
            <person name="Ongeri F."/>
            <person name="Pham C."/>
            <person name="Simmons D."/>
            <person name="Wilczek-Boney K."/>
            <person name="Hale W."/>
            <person name="Jakkamsetti A."/>
            <person name="Pham P."/>
            <person name="Ruth R."/>
            <person name="San Lucas F."/>
            <person name="Warren J."/>
            <person name="Zhang J."/>
            <person name="Zhao Z."/>
            <person name="Zhou C."/>
            <person name="Zhu D."/>
            <person name="Lee S."/>
            <person name="Bess C."/>
            <person name="Blankenburg K."/>
            <person name="Forbes L."/>
            <person name="Fu Q."/>
            <person name="Gubbala S."/>
            <person name="Hirani K."/>
            <person name="Jayaseelan J.C."/>
            <person name="Lara F."/>
            <person name="Munidasa M."/>
            <person name="Palculict T."/>
            <person name="Patil S."/>
            <person name="Pu L.-L."/>
            <person name="Saada N."/>
            <person name="Tang L."/>
            <person name="Weissenberger G."/>
            <person name="Zhu Y."/>
            <person name="Hemphill L."/>
            <person name="Shang Y."/>
            <person name="Youmans B."/>
            <person name="Ayvaz T."/>
            <person name="Ross M."/>
            <person name="Santibanez J."/>
            <person name="Aqrawi P."/>
            <person name="Gross S."/>
            <person name="Joshi V."/>
            <person name="Fowler G."/>
            <person name="Nazareth L."/>
            <person name="Reid J."/>
            <person name="Worley K."/>
            <person name="Petrosino J."/>
            <person name="Highlander S."/>
            <person name="Gibbs R."/>
        </authorList>
    </citation>
    <scope>NUCLEOTIDE SEQUENCE [LARGE SCALE GENOMIC DNA]</scope>
    <source>
        <strain evidence="2 3">ATCC 33926</strain>
    </source>
</reference>
<accession>A0AA36UL01</accession>
<evidence type="ECO:0000256" key="1">
    <source>
        <dbReference type="SAM" id="MobiDB-lite"/>
    </source>
</evidence>
<dbReference type="Proteomes" id="UP000004982">
    <property type="component" value="Unassembled WGS sequence"/>
</dbReference>
<dbReference type="GO" id="GO:0008168">
    <property type="term" value="F:methyltransferase activity"/>
    <property type="evidence" value="ECO:0007669"/>
    <property type="project" value="UniProtKB-KW"/>
</dbReference>
<sequence>MQDYTENRNSRCSPTVSDDPGLPSASVVLLFKLSDESKRYPVRQPGIPKKSPNRLNLHACP</sequence>
<keyword evidence="2" id="KW-0489">Methyltransferase</keyword>
<comment type="caution">
    <text evidence="2">The sequence shown here is derived from an EMBL/GenBank/DDBJ whole genome shotgun (WGS) entry which is preliminary data.</text>
</comment>
<feature type="region of interest" description="Disordered" evidence="1">
    <location>
        <begin position="1"/>
        <end position="23"/>
    </location>
</feature>